<protein>
    <submittedName>
        <fullName evidence="3">Vps9 domain</fullName>
    </submittedName>
</protein>
<reference evidence="3" key="1">
    <citation type="submission" date="2023-11" db="EMBL/GenBank/DDBJ databases">
        <authorList>
            <person name="Alioto T."/>
            <person name="Alioto T."/>
            <person name="Gomez Garrido J."/>
        </authorList>
    </citation>
    <scope>NUCLEOTIDE SEQUENCE</scope>
</reference>
<evidence type="ECO:0000313" key="4">
    <source>
        <dbReference type="Proteomes" id="UP001296104"/>
    </source>
</evidence>
<dbReference type="PANTHER" id="PTHR39605">
    <property type="entry name" value="MAJOR FACILITATOR SUPERFAMILY (MFS) PROFILE DOMAIN-CONTAINING PROTEIN"/>
    <property type="match status" value="1"/>
</dbReference>
<evidence type="ECO:0000256" key="1">
    <source>
        <dbReference type="SAM" id="MobiDB-lite"/>
    </source>
</evidence>
<dbReference type="AlphaFoldDB" id="A0AAI8YXL9"/>
<feature type="transmembrane region" description="Helical" evidence="2">
    <location>
        <begin position="97"/>
        <end position="118"/>
    </location>
</feature>
<keyword evidence="2" id="KW-0472">Membrane</keyword>
<comment type="caution">
    <text evidence="3">The sequence shown here is derived from an EMBL/GenBank/DDBJ whole genome shotgun (WGS) entry which is preliminary data.</text>
</comment>
<feature type="transmembrane region" description="Helical" evidence="2">
    <location>
        <begin position="65"/>
        <end position="85"/>
    </location>
</feature>
<evidence type="ECO:0000256" key="2">
    <source>
        <dbReference type="SAM" id="Phobius"/>
    </source>
</evidence>
<dbReference type="PANTHER" id="PTHR39605:SF1">
    <property type="entry name" value="MAJOR FACILITATOR SUPERFAMILY (MFS) PROFILE DOMAIN-CONTAINING PROTEIN"/>
    <property type="match status" value="1"/>
</dbReference>
<keyword evidence="4" id="KW-1185">Reference proteome</keyword>
<dbReference type="Proteomes" id="UP001296104">
    <property type="component" value="Unassembled WGS sequence"/>
</dbReference>
<evidence type="ECO:0000313" key="3">
    <source>
        <dbReference type="EMBL" id="CAK3986007.1"/>
    </source>
</evidence>
<sequence length="164" mass="17980">MIVTLLATETRKPTDLETYLSRTLALALLALAGLTVLLSGMLPLTNDLSRAKEEDVVEGKMGDPYAYPTLVVTTIYQALSAFYLYTQIASAGWSFGFGMGLVATSTLFCMGIWVLLFASEKGRISKSTGADKRTSNFPFTNETSAREKKKESKQQRKSLSSKSR</sequence>
<proteinExistence type="predicted"/>
<dbReference type="EMBL" id="CAVMBE010000019">
    <property type="protein sequence ID" value="CAK3986007.1"/>
    <property type="molecule type" value="Genomic_DNA"/>
</dbReference>
<name>A0AAI8YXL9_9PEZI</name>
<gene>
    <name evidence="3" type="ORF">LECACI_7A003857</name>
</gene>
<feature type="region of interest" description="Disordered" evidence="1">
    <location>
        <begin position="126"/>
        <end position="164"/>
    </location>
</feature>
<organism evidence="3 4">
    <name type="scientific">Lecanosticta acicola</name>
    <dbReference type="NCBI Taxonomy" id="111012"/>
    <lineage>
        <taxon>Eukaryota</taxon>
        <taxon>Fungi</taxon>
        <taxon>Dikarya</taxon>
        <taxon>Ascomycota</taxon>
        <taxon>Pezizomycotina</taxon>
        <taxon>Dothideomycetes</taxon>
        <taxon>Dothideomycetidae</taxon>
        <taxon>Mycosphaerellales</taxon>
        <taxon>Mycosphaerellaceae</taxon>
        <taxon>Lecanosticta</taxon>
    </lineage>
</organism>
<keyword evidence="2" id="KW-1133">Transmembrane helix</keyword>
<feature type="compositionally biased region" description="Basic and acidic residues" evidence="1">
    <location>
        <begin position="144"/>
        <end position="154"/>
    </location>
</feature>
<keyword evidence="2" id="KW-0812">Transmembrane</keyword>
<feature type="transmembrane region" description="Helical" evidence="2">
    <location>
        <begin position="24"/>
        <end position="44"/>
    </location>
</feature>
<accession>A0AAI8YXL9</accession>